<dbReference type="NCBIfam" id="TIGR02216">
    <property type="entry name" value="phage_TIGR02216"/>
    <property type="match status" value="1"/>
</dbReference>
<dbReference type="RefSeq" id="WP_169589453.1">
    <property type="nucleotide sequence ID" value="NZ_JABBGK010000001.1"/>
</dbReference>
<proteinExistence type="predicted"/>
<dbReference type="Proteomes" id="UP000541470">
    <property type="component" value="Unassembled WGS sequence"/>
</dbReference>
<keyword evidence="2" id="KW-1185">Reference proteome</keyword>
<reference evidence="1 2" key="1">
    <citation type="submission" date="2020-04" db="EMBL/GenBank/DDBJ databases">
        <title>Rhizobium sp. S-51 isolated from soil.</title>
        <authorList>
            <person name="Dahal R.H."/>
        </authorList>
    </citation>
    <scope>NUCLEOTIDE SEQUENCE [LARGE SCALE GENOMIC DNA]</scope>
    <source>
        <strain evidence="1 2">S-51</strain>
    </source>
</reference>
<dbReference type="Pfam" id="PF09550">
    <property type="entry name" value="Phage_TAC_6"/>
    <property type="match status" value="1"/>
</dbReference>
<accession>A0A7Y0FW11</accession>
<name>A0A7Y0FW11_9HYPH</name>
<dbReference type="InterPro" id="IPR011739">
    <property type="entry name" value="GTA_rcc01693"/>
</dbReference>
<comment type="caution">
    <text evidence="1">The sequence shown here is derived from an EMBL/GenBank/DDBJ whole genome shotgun (WGS) entry which is preliminary data.</text>
</comment>
<evidence type="ECO:0000313" key="1">
    <source>
        <dbReference type="EMBL" id="NML74371.1"/>
    </source>
</evidence>
<gene>
    <name evidence="1" type="ORF">HHL25_09580</name>
</gene>
<dbReference type="EMBL" id="JABBGK010000001">
    <property type="protein sequence ID" value="NML74371.1"/>
    <property type="molecule type" value="Genomic_DNA"/>
</dbReference>
<evidence type="ECO:0000313" key="2">
    <source>
        <dbReference type="Proteomes" id="UP000541470"/>
    </source>
</evidence>
<dbReference type="AlphaFoldDB" id="A0A7Y0FW11"/>
<dbReference type="InterPro" id="IPR019056">
    <property type="entry name" value="Phage_TAC_6"/>
</dbReference>
<protein>
    <submittedName>
        <fullName evidence="1">Phage tail assembly chaperone</fullName>
    </submittedName>
</protein>
<sequence>MSAAGGAAPTTARAFPWDAVLDAGLCRLRLPPERFWTLSLVEFAAMAGAFAARPPGLGRAALEDLMRTFPD</sequence>
<organism evidence="1 2">
    <name type="scientific">Rhizobium terricola</name>
    <dbReference type="NCBI Taxonomy" id="2728849"/>
    <lineage>
        <taxon>Bacteria</taxon>
        <taxon>Pseudomonadati</taxon>
        <taxon>Pseudomonadota</taxon>
        <taxon>Alphaproteobacteria</taxon>
        <taxon>Hyphomicrobiales</taxon>
        <taxon>Rhizobiaceae</taxon>
        <taxon>Rhizobium/Agrobacterium group</taxon>
        <taxon>Rhizobium</taxon>
    </lineage>
</organism>